<gene>
    <name evidence="1" type="ORF">GJV77_06675</name>
</gene>
<protein>
    <submittedName>
        <fullName evidence="1">DUF4835 family protein</fullName>
    </submittedName>
</protein>
<comment type="caution">
    <text evidence="1">The sequence shown here is derived from an EMBL/GenBank/DDBJ whole genome shotgun (WGS) entry which is preliminary data.</text>
</comment>
<dbReference type="OrthoDB" id="9773381at2"/>
<name>A0A7K1GL72_9FLAO</name>
<organism evidence="1 2">
    <name type="scientific">Myroides pelagicus</name>
    <dbReference type="NCBI Taxonomy" id="270914"/>
    <lineage>
        <taxon>Bacteria</taxon>
        <taxon>Pseudomonadati</taxon>
        <taxon>Bacteroidota</taxon>
        <taxon>Flavobacteriia</taxon>
        <taxon>Flavobacteriales</taxon>
        <taxon>Flavobacteriaceae</taxon>
        <taxon>Myroides</taxon>
    </lineage>
</organism>
<dbReference type="EMBL" id="WMJY01000011">
    <property type="protein sequence ID" value="MTH29607.1"/>
    <property type="molecule type" value="Genomic_DNA"/>
</dbReference>
<dbReference type="InterPro" id="IPR032274">
    <property type="entry name" value="DUF4835"/>
</dbReference>
<proteinExistence type="predicted"/>
<accession>A0A7K1GL72</accession>
<dbReference type="Pfam" id="PF16119">
    <property type="entry name" value="DUF4835"/>
    <property type="match status" value="1"/>
</dbReference>
<dbReference type="AlphaFoldDB" id="A0A7K1GL72"/>
<dbReference type="Proteomes" id="UP000488936">
    <property type="component" value="Unassembled WGS sequence"/>
</dbReference>
<reference evidence="1 2" key="1">
    <citation type="journal article" date="2006" name="Int. J. Syst. Evol. Microbiol.">
        <title>Myroides pelagicus sp. nov., isolated from seawater in Thailand.</title>
        <authorList>
            <person name="Yoon J."/>
            <person name="Maneerat S."/>
            <person name="Kawai F."/>
            <person name="Yokota A."/>
        </authorList>
    </citation>
    <scope>NUCLEOTIDE SEQUENCE [LARGE SCALE GENOMIC DNA]</scope>
    <source>
        <strain evidence="1 2">SM1T</strain>
    </source>
</reference>
<keyword evidence="2" id="KW-1185">Reference proteome</keyword>
<evidence type="ECO:0000313" key="1">
    <source>
        <dbReference type="EMBL" id="MTH29607.1"/>
    </source>
</evidence>
<dbReference type="RefSeq" id="WP_155035604.1">
    <property type="nucleotide sequence ID" value="NZ_JAYMMG010000013.1"/>
</dbReference>
<sequence>MNKLIWLCVFLSLLINSYGQELQATVNINHSQVGNSNQAYFKTLERSLQEFVNNTRWSSESYGAIEKIDCVFILTVNSYSNNTVSGSLQVQATRPVYNSSYSTPILNFNDKDISFSYIEFENLFYNPNSFDSNLVSLIAFYANVIIGLDGDTFKQNGGNESLQAAASIVSLAQQSGAKGWKQGDGTANRYYLINDIIAGTGEAYRKAMYTYHLKGLDQMASNLEMGRDGIYESLKQLEALHAIRPNSFLMRIFFDAKTEELNSIYSGITDKNKKLVVSLLKKLAPLNTSKWDNL</sequence>
<evidence type="ECO:0000313" key="2">
    <source>
        <dbReference type="Proteomes" id="UP000488936"/>
    </source>
</evidence>